<dbReference type="EMBL" id="JAZHXJ010000382">
    <property type="protein sequence ID" value="KAL1862772.1"/>
    <property type="molecule type" value="Genomic_DNA"/>
</dbReference>
<feature type="signal peptide" evidence="1">
    <location>
        <begin position="1"/>
        <end position="22"/>
    </location>
</feature>
<dbReference type="PANTHER" id="PTHR38847">
    <property type="match status" value="1"/>
</dbReference>
<name>A0ABR3WIJ3_9PEZI</name>
<evidence type="ECO:0000313" key="3">
    <source>
        <dbReference type="Proteomes" id="UP001586593"/>
    </source>
</evidence>
<protein>
    <recommendedName>
        <fullName evidence="4">Secreted protein</fullName>
    </recommendedName>
</protein>
<dbReference type="Pfam" id="PF14273">
    <property type="entry name" value="DUF4360"/>
    <property type="match status" value="1"/>
</dbReference>
<feature type="chain" id="PRO_5046816420" description="Secreted protein" evidence="1">
    <location>
        <begin position="23"/>
        <end position="202"/>
    </location>
</feature>
<dbReference type="InterPro" id="IPR025649">
    <property type="entry name" value="DUF4360"/>
</dbReference>
<evidence type="ECO:0000256" key="1">
    <source>
        <dbReference type="SAM" id="SignalP"/>
    </source>
</evidence>
<keyword evidence="3" id="KW-1185">Reference proteome</keyword>
<sequence>MVLSLAVLATTLTLHLASTVSALPGAPPSLPRFTSIQYSGNGCPSGARLDSGNFDDPTFAFRSFAIQTSAGAANLTANCQIHVQADGASSGWQVALSEINVQARAVLDPSETVTYYAQVYFSEDAATTGTFRGNIVNPGSERIDSAITINQSTRDAVVWSPCIGGDGSPGLLNVNFRTVLNGEGYGYFEVFTEHWKFNWRRC</sequence>
<proteinExistence type="predicted"/>
<keyword evidence="1" id="KW-0732">Signal</keyword>
<accession>A0ABR3WIJ3</accession>
<dbReference type="PANTHER" id="PTHR38847:SF1">
    <property type="entry name" value="PSEUDOURIDINE SYNTHASE RSUA_RLUA-LIKE DOMAIN-CONTAINING PROTEIN"/>
    <property type="match status" value="1"/>
</dbReference>
<reference evidence="2 3" key="1">
    <citation type="journal article" date="2024" name="Commun. Biol.">
        <title>Comparative genomic analysis of thermophilic fungi reveals convergent evolutionary adaptations and gene losses.</title>
        <authorList>
            <person name="Steindorff A.S."/>
            <person name="Aguilar-Pontes M.V."/>
            <person name="Robinson A.J."/>
            <person name="Andreopoulos B."/>
            <person name="LaButti K."/>
            <person name="Kuo A."/>
            <person name="Mondo S."/>
            <person name="Riley R."/>
            <person name="Otillar R."/>
            <person name="Haridas S."/>
            <person name="Lipzen A."/>
            <person name="Grimwood J."/>
            <person name="Schmutz J."/>
            <person name="Clum A."/>
            <person name="Reid I.D."/>
            <person name="Moisan M.C."/>
            <person name="Butler G."/>
            <person name="Nguyen T.T.M."/>
            <person name="Dewar K."/>
            <person name="Conant G."/>
            <person name="Drula E."/>
            <person name="Henrissat B."/>
            <person name="Hansel C."/>
            <person name="Singer S."/>
            <person name="Hutchinson M.I."/>
            <person name="de Vries R.P."/>
            <person name="Natvig D.O."/>
            <person name="Powell A.J."/>
            <person name="Tsang A."/>
            <person name="Grigoriev I.V."/>
        </authorList>
    </citation>
    <scope>NUCLEOTIDE SEQUENCE [LARGE SCALE GENOMIC DNA]</scope>
    <source>
        <strain evidence="2 3">ATCC 24622</strain>
    </source>
</reference>
<comment type="caution">
    <text evidence="2">The sequence shown here is derived from an EMBL/GenBank/DDBJ whole genome shotgun (WGS) entry which is preliminary data.</text>
</comment>
<gene>
    <name evidence="2" type="ORF">VTK73DRAFT_6659</name>
</gene>
<evidence type="ECO:0008006" key="4">
    <source>
        <dbReference type="Google" id="ProtNLM"/>
    </source>
</evidence>
<evidence type="ECO:0000313" key="2">
    <source>
        <dbReference type="EMBL" id="KAL1862772.1"/>
    </source>
</evidence>
<dbReference type="Proteomes" id="UP001586593">
    <property type="component" value="Unassembled WGS sequence"/>
</dbReference>
<organism evidence="2 3">
    <name type="scientific">Phialemonium thermophilum</name>
    <dbReference type="NCBI Taxonomy" id="223376"/>
    <lineage>
        <taxon>Eukaryota</taxon>
        <taxon>Fungi</taxon>
        <taxon>Dikarya</taxon>
        <taxon>Ascomycota</taxon>
        <taxon>Pezizomycotina</taxon>
        <taxon>Sordariomycetes</taxon>
        <taxon>Sordariomycetidae</taxon>
        <taxon>Cephalothecales</taxon>
        <taxon>Cephalothecaceae</taxon>
        <taxon>Phialemonium</taxon>
    </lineage>
</organism>